<reference evidence="2" key="1">
    <citation type="journal article" date="2025" name="Foods">
        <title>Unveiling the Microbial Signatures of Arabica Coffee Cherries: Insights into Ripeness Specific Diversity, Functional Traits, and Implications for Quality and Safety.</title>
        <authorList>
            <consortium name="RefSeq"/>
            <person name="Tenea G.N."/>
            <person name="Cifuentes V."/>
            <person name="Reyes P."/>
            <person name="Cevallos-Vallejos M."/>
        </authorList>
    </citation>
    <scope>NUCLEOTIDE SEQUENCE [LARGE SCALE GENOMIC DNA]</scope>
</reference>
<dbReference type="Proteomes" id="UP001652660">
    <property type="component" value="Chromosome 7c"/>
</dbReference>
<gene>
    <name evidence="3" type="primary">LOC113699523</name>
</gene>
<dbReference type="PANTHER" id="PTHR33116">
    <property type="entry name" value="REVERSE TRANSCRIPTASE ZINC-BINDING DOMAIN-CONTAINING PROTEIN-RELATED-RELATED"/>
    <property type="match status" value="1"/>
</dbReference>
<feature type="coiled-coil region" evidence="1">
    <location>
        <begin position="9"/>
        <end position="43"/>
    </location>
</feature>
<dbReference type="AlphaFoldDB" id="A0A6P6TDA4"/>
<organism evidence="2 3">
    <name type="scientific">Coffea arabica</name>
    <name type="common">Arabian coffee</name>
    <dbReference type="NCBI Taxonomy" id="13443"/>
    <lineage>
        <taxon>Eukaryota</taxon>
        <taxon>Viridiplantae</taxon>
        <taxon>Streptophyta</taxon>
        <taxon>Embryophyta</taxon>
        <taxon>Tracheophyta</taxon>
        <taxon>Spermatophyta</taxon>
        <taxon>Magnoliopsida</taxon>
        <taxon>eudicotyledons</taxon>
        <taxon>Gunneridae</taxon>
        <taxon>Pentapetalae</taxon>
        <taxon>asterids</taxon>
        <taxon>lamiids</taxon>
        <taxon>Gentianales</taxon>
        <taxon>Rubiaceae</taxon>
        <taxon>Ixoroideae</taxon>
        <taxon>Gardenieae complex</taxon>
        <taxon>Bertiereae - Coffeeae clade</taxon>
        <taxon>Coffeeae</taxon>
        <taxon>Coffea</taxon>
    </lineage>
</organism>
<name>A0A6P6TDA4_COFAR</name>
<sequence>MCRHFIELMLDLLRRINEIEKQREEFEVAVSRLEAKVAKLKATSKYLGLPLVIERSKRQVFDFIRQKTVNKLKGWKEKLPSQAGKEVLLKSVVLALPTYVMSCYRLPKELCRNICSEMARFWWGQREDERKIHWIKWSRMTDIKSEGGLGFRDLQDFNMALLGKQLWRIHTRPDLLMSRIIKAKYFPGKPIWEAQQRGTDSWCWKSLLSAKGLLEEGMRIRVGDGANN</sequence>
<dbReference type="PANTHER" id="PTHR33116:SF86">
    <property type="entry name" value="REVERSE TRANSCRIPTASE DOMAIN-CONTAINING PROTEIN"/>
    <property type="match status" value="1"/>
</dbReference>
<evidence type="ECO:0000313" key="3">
    <source>
        <dbReference type="RefSeq" id="XP_027075691.1"/>
    </source>
</evidence>
<keyword evidence="2" id="KW-1185">Reference proteome</keyword>
<reference evidence="3" key="2">
    <citation type="submission" date="2025-08" db="UniProtKB">
        <authorList>
            <consortium name="RefSeq"/>
        </authorList>
    </citation>
    <scope>IDENTIFICATION</scope>
    <source>
        <tissue evidence="3">Leaves</tissue>
    </source>
</reference>
<protein>
    <submittedName>
        <fullName evidence="3">Uncharacterized mitochondrial protein AtMg00310-like</fullName>
    </submittedName>
</protein>
<dbReference type="GeneID" id="113699523"/>
<keyword evidence="1" id="KW-0175">Coiled coil</keyword>
<dbReference type="OrthoDB" id="1938246at2759"/>
<accession>A0A6P6TDA4</accession>
<evidence type="ECO:0000313" key="2">
    <source>
        <dbReference type="Proteomes" id="UP001652660"/>
    </source>
</evidence>
<proteinExistence type="predicted"/>
<evidence type="ECO:0000256" key="1">
    <source>
        <dbReference type="SAM" id="Coils"/>
    </source>
</evidence>
<dbReference type="RefSeq" id="XP_027075691.1">
    <property type="nucleotide sequence ID" value="XM_027219890.1"/>
</dbReference>